<reference evidence="3 4" key="2">
    <citation type="journal article" date="2016" name="Genome Announc.">
        <title>Complete Genome Sequence of Sphingopyxis macrogoltabida Strain 203N (NBRC 111659), a Polyethylene Glycol Degrader.</title>
        <authorList>
            <person name="Ohtsubo Y."/>
            <person name="Nonoyama S."/>
            <person name="Nagata Y."/>
            <person name="Numata M."/>
            <person name="Tsuchikane K."/>
            <person name="Hosoyama A."/>
            <person name="Yamazoe A."/>
            <person name="Tsuda M."/>
            <person name="Fujita N."/>
            <person name="Kawai F."/>
        </authorList>
    </citation>
    <scope>NUCLEOTIDE SEQUENCE [LARGE SCALE GENOMIC DNA]</scope>
    <source>
        <strain evidence="3 4">203N</strain>
    </source>
</reference>
<dbReference type="KEGG" id="smaz:LH19_03725"/>
<keyword evidence="2" id="KW-0472">Membrane</keyword>
<name>A0AAC8YXW0_SPHMC</name>
<dbReference type="Proteomes" id="UP000076088">
    <property type="component" value="Chromosome"/>
</dbReference>
<dbReference type="EMBL" id="CP013344">
    <property type="protein sequence ID" value="AMU88152.1"/>
    <property type="molecule type" value="Genomic_DNA"/>
</dbReference>
<evidence type="ECO:0000256" key="2">
    <source>
        <dbReference type="SAM" id="Phobius"/>
    </source>
</evidence>
<keyword evidence="2" id="KW-1133">Transmembrane helix</keyword>
<accession>A0AAC8YXW0</accession>
<feature type="transmembrane region" description="Helical" evidence="2">
    <location>
        <begin position="58"/>
        <end position="86"/>
    </location>
</feature>
<keyword evidence="4" id="KW-1185">Reference proteome</keyword>
<gene>
    <name evidence="3" type="ORF">ATM17_03685</name>
</gene>
<reference evidence="4" key="1">
    <citation type="submission" date="2015-11" db="EMBL/GenBank/DDBJ databases">
        <title>Complete genome sequence of a polyethylene-glycol degrader Sphingopyxis macrogoltabida 203N (NBRC 111659).</title>
        <authorList>
            <person name="Yoshiyuki O."/>
            <person name="Shouta N."/>
            <person name="Nagata Y."/>
            <person name="Numata M."/>
            <person name="Tsuchikane K."/>
            <person name="Hosoyama A."/>
            <person name="Yamazoe A."/>
            <person name="Tsuda M."/>
            <person name="Fujita N."/>
            <person name="Kawai F."/>
        </authorList>
    </citation>
    <scope>NUCLEOTIDE SEQUENCE [LARGE SCALE GENOMIC DNA]</scope>
    <source>
        <strain evidence="4">203N</strain>
    </source>
</reference>
<sequence length="157" mass="17212">MRVAAFFLLLLVALGYAARRGGGPERVMAGVAIVMVASDPILHRFVPLGYASLDFGHLVIDGFGATSTLVLALIAHRFWPMIAAALHLLPLMAHLSRASDLSMHPAAYMIMQVAWSWLVPPLLIFATWRHQQRLQQNGSDPSWRNSSRSSPLSKASN</sequence>
<evidence type="ECO:0000313" key="3">
    <source>
        <dbReference type="EMBL" id="AMU88152.1"/>
    </source>
</evidence>
<feature type="region of interest" description="Disordered" evidence="1">
    <location>
        <begin position="136"/>
        <end position="157"/>
    </location>
</feature>
<organism evidence="3 4">
    <name type="scientific">Sphingopyxis macrogoltabida</name>
    <name type="common">Sphingomonas macrogoltabidus</name>
    <dbReference type="NCBI Taxonomy" id="33050"/>
    <lineage>
        <taxon>Bacteria</taxon>
        <taxon>Pseudomonadati</taxon>
        <taxon>Pseudomonadota</taxon>
        <taxon>Alphaproteobacteria</taxon>
        <taxon>Sphingomonadales</taxon>
        <taxon>Sphingomonadaceae</taxon>
        <taxon>Sphingopyxis</taxon>
    </lineage>
</organism>
<keyword evidence="2" id="KW-0812">Transmembrane</keyword>
<protein>
    <submittedName>
        <fullName evidence="3">Uncharacterized protein</fullName>
    </submittedName>
</protein>
<feature type="compositionally biased region" description="Low complexity" evidence="1">
    <location>
        <begin position="139"/>
        <end position="157"/>
    </location>
</feature>
<dbReference type="RefSeq" id="WP_039575541.1">
    <property type="nucleotide sequence ID" value="NZ_CP009429.1"/>
</dbReference>
<proteinExistence type="predicted"/>
<evidence type="ECO:0000256" key="1">
    <source>
        <dbReference type="SAM" id="MobiDB-lite"/>
    </source>
</evidence>
<feature type="transmembrane region" description="Helical" evidence="2">
    <location>
        <begin position="106"/>
        <end position="128"/>
    </location>
</feature>
<evidence type="ECO:0000313" key="4">
    <source>
        <dbReference type="Proteomes" id="UP000076088"/>
    </source>
</evidence>
<dbReference type="AlphaFoldDB" id="A0AAC8YXW0"/>